<evidence type="ECO:0000313" key="1">
    <source>
        <dbReference type="EMBL" id="ATE82242.1"/>
    </source>
</evidence>
<dbReference type="Proteomes" id="UP000204584">
    <property type="component" value="Segment"/>
</dbReference>
<gene>
    <name evidence="1" type="ORF">psal_cds_859</name>
</gene>
<dbReference type="Pfam" id="PF19070">
    <property type="entry name" value="DUF5766"/>
    <property type="match status" value="1"/>
</dbReference>
<proteinExistence type="predicted"/>
<dbReference type="GeneID" id="34568321"/>
<accession>A0A291ATM3</accession>
<dbReference type="EMBL" id="KC977571">
    <property type="protein sequence ID" value="ATE82242.1"/>
    <property type="molecule type" value="Genomic_DNA"/>
</dbReference>
<name>A0A291ATM3_9VIRU</name>
<reference evidence="1 2" key="1">
    <citation type="journal article" date="2013" name="Science">
        <title>Pandoraviruses: amoeba viruses with genomes up to 2.5 Mb reaching that of parasitic eukaryotes.</title>
        <authorList>
            <person name="Philippe N."/>
            <person name="Legendre M."/>
            <person name="Doutre G."/>
            <person name="Coute Y."/>
            <person name="Poirot O."/>
            <person name="Lescot M."/>
            <person name="Arslan D."/>
            <person name="Seltzer V."/>
            <person name="Bertaux L."/>
            <person name="Bruley C."/>
            <person name="Garin J."/>
            <person name="Claverie J.M."/>
            <person name="Abergel C."/>
        </authorList>
    </citation>
    <scope>NUCLEOTIDE SEQUENCE [LARGE SCALE GENOMIC DNA]</scope>
</reference>
<organism evidence="1 2">
    <name type="scientific">Pandoravirus salinus</name>
    <dbReference type="NCBI Taxonomy" id="1349410"/>
    <lineage>
        <taxon>Viruses</taxon>
        <taxon>Pandoravirus</taxon>
    </lineage>
</organism>
<protein>
    <submittedName>
        <fullName evidence="1">Uncharacterized protein</fullName>
    </submittedName>
</protein>
<sequence length="135" mass="14202">MSKRTNKPTGVLTGKMITDMDGDEHYVVGFRFRYKSGDGVGVRFAIDPTTTEPAQWTALVDAIKANQKCHVTTCSSNGDVSVYHDDGQIMMSTQKAGAGGDGDLDVTLPAAKCLEAIEKCAAAYAAHDPSLGGSS</sequence>
<keyword evidence="2" id="KW-1185">Reference proteome</keyword>
<dbReference type="KEGG" id="vg:34568321"/>
<evidence type="ECO:0000313" key="2">
    <source>
        <dbReference type="Proteomes" id="UP000204584"/>
    </source>
</evidence>
<dbReference type="RefSeq" id="YP_009430081.1">
    <property type="nucleotide sequence ID" value="NC_022098.1"/>
</dbReference>
<dbReference type="InterPro" id="IPR043911">
    <property type="entry name" value="DUF5766"/>
</dbReference>